<dbReference type="PANTHER" id="PTHR10859">
    <property type="entry name" value="GLYCOSYL TRANSFERASE"/>
    <property type="match status" value="1"/>
</dbReference>
<dbReference type="AlphaFoldDB" id="A0A1Z3HS48"/>
<sequence length="166" mass="19012">MRLGFAEASGEILLILDADLTVPPEDLPHFVEVITSGRGEFINGSRLVYPRSRQAMPWINTLANKIFAQLFSFLLEQPLKDTLCGTKVLWRHDYERIVAGRHYFGDFDPFGDFDLLFGAAKLNLHIVEVPIRYQPRRYGESNIAHVKEGLVLLKMCLHAGRKLKFR</sequence>
<dbReference type="InterPro" id="IPR029044">
    <property type="entry name" value="Nucleotide-diphossugar_trans"/>
</dbReference>
<accession>A0A1Z3HS48</accession>
<gene>
    <name evidence="2" type="ORF">XM38_040950</name>
</gene>
<evidence type="ECO:0000313" key="3">
    <source>
        <dbReference type="Proteomes" id="UP000191901"/>
    </source>
</evidence>
<dbReference type="CDD" id="cd04179">
    <property type="entry name" value="DPM_DPG-synthase_like"/>
    <property type="match status" value="1"/>
</dbReference>
<name>A0A1Z3HS48_9CYAN</name>
<dbReference type="PANTHER" id="PTHR10859:SF91">
    <property type="entry name" value="DOLICHYL-PHOSPHATE BETA-GLUCOSYLTRANSFERASE"/>
    <property type="match status" value="1"/>
</dbReference>
<dbReference type="EC" id="2.4.1.54" evidence="2"/>
<dbReference type="GO" id="GO:0047267">
    <property type="term" value="F:undecaprenyl-phosphate mannosyltransferase activity"/>
    <property type="evidence" value="ECO:0007669"/>
    <property type="project" value="UniProtKB-EC"/>
</dbReference>
<dbReference type="InterPro" id="IPR001173">
    <property type="entry name" value="Glyco_trans_2-like"/>
</dbReference>
<dbReference type="GO" id="GO:0006487">
    <property type="term" value="P:protein N-linked glycosylation"/>
    <property type="evidence" value="ECO:0007669"/>
    <property type="project" value="TreeGrafter"/>
</dbReference>
<proteinExistence type="predicted"/>
<keyword evidence="2" id="KW-0808">Transferase</keyword>
<dbReference type="Proteomes" id="UP000191901">
    <property type="component" value="Chromosome"/>
</dbReference>
<dbReference type="Gene3D" id="3.90.550.10">
    <property type="entry name" value="Spore Coat Polysaccharide Biosynthesis Protein SpsA, Chain A"/>
    <property type="match status" value="1"/>
</dbReference>
<keyword evidence="2" id="KW-0328">Glycosyltransferase</keyword>
<organism evidence="2 3">
    <name type="scientific">Halomicronema hongdechloris C2206</name>
    <dbReference type="NCBI Taxonomy" id="1641165"/>
    <lineage>
        <taxon>Bacteria</taxon>
        <taxon>Bacillati</taxon>
        <taxon>Cyanobacteriota</taxon>
        <taxon>Cyanophyceae</taxon>
        <taxon>Nodosilineales</taxon>
        <taxon>Nodosilineaceae</taxon>
        <taxon>Halomicronema</taxon>
    </lineage>
</organism>
<keyword evidence="3" id="KW-1185">Reference proteome</keyword>
<dbReference type="EMBL" id="CP021983">
    <property type="protein sequence ID" value="ASC73133.1"/>
    <property type="molecule type" value="Genomic_DNA"/>
</dbReference>
<dbReference type="KEGG" id="hhg:XM38_040950"/>
<feature type="domain" description="Glycosyltransferase 2-like" evidence="1">
    <location>
        <begin position="3"/>
        <end position="91"/>
    </location>
</feature>
<protein>
    <submittedName>
        <fullName evidence="2">Undecaprenyl-phosphate mannosyltransferase</fullName>
        <ecNumber evidence="2">2.4.1.54</ecNumber>
    </submittedName>
</protein>
<evidence type="ECO:0000259" key="1">
    <source>
        <dbReference type="Pfam" id="PF00535"/>
    </source>
</evidence>
<evidence type="ECO:0000313" key="2">
    <source>
        <dbReference type="EMBL" id="ASC73133.1"/>
    </source>
</evidence>
<dbReference type="Pfam" id="PF00535">
    <property type="entry name" value="Glycos_transf_2"/>
    <property type="match status" value="1"/>
</dbReference>
<reference evidence="2 3" key="1">
    <citation type="journal article" date="2016" name="Biochim. Biophys. Acta">
        <title>Characterization of red-shifted phycobilisomes isolated from the chlorophyll f-containing cyanobacterium Halomicronema hongdechloris.</title>
        <authorList>
            <person name="Li Y."/>
            <person name="Lin Y."/>
            <person name="Garvey C.J."/>
            <person name="Birch D."/>
            <person name="Corkery R.W."/>
            <person name="Loughlin P.C."/>
            <person name="Scheer H."/>
            <person name="Willows R.D."/>
            <person name="Chen M."/>
        </authorList>
    </citation>
    <scope>NUCLEOTIDE SEQUENCE [LARGE SCALE GENOMIC DNA]</scope>
    <source>
        <strain evidence="2 3">C2206</strain>
    </source>
</reference>
<dbReference type="SUPFAM" id="SSF53448">
    <property type="entry name" value="Nucleotide-diphospho-sugar transferases"/>
    <property type="match status" value="1"/>
</dbReference>